<dbReference type="InterPro" id="IPR012338">
    <property type="entry name" value="Beta-lactam/transpept-like"/>
</dbReference>
<dbReference type="PANTHER" id="PTHR43283">
    <property type="entry name" value="BETA-LACTAMASE-RELATED"/>
    <property type="match status" value="1"/>
</dbReference>
<dbReference type="PANTHER" id="PTHR43283:SF14">
    <property type="entry name" value="BLL8153 PROTEIN"/>
    <property type="match status" value="1"/>
</dbReference>
<gene>
    <name evidence="2" type="ORF">B7Z01_01780</name>
</gene>
<comment type="caution">
    <text evidence="2">The sequence shown here is derived from an EMBL/GenBank/DDBJ whole genome shotgun (WGS) entry which is preliminary data.</text>
</comment>
<dbReference type="SUPFAM" id="SSF56601">
    <property type="entry name" value="beta-lactamase/transpeptidase-like"/>
    <property type="match status" value="1"/>
</dbReference>
<name>A0A258FSR1_9CAUL</name>
<dbReference type="Pfam" id="PF00144">
    <property type="entry name" value="Beta-lactamase"/>
    <property type="match status" value="1"/>
</dbReference>
<protein>
    <recommendedName>
        <fullName evidence="1">Beta-lactamase-related domain-containing protein</fullName>
    </recommendedName>
</protein>
<organism evidence="2 3">
    <name type="scientific">Brevundimonas subvibrioides</name>
    <dbReference type="NCBI Taxonomy" id="74313"/>
    <lineage>
        <taxon>Bacteria</taxon>
        <taxon>Pseudomonadati</taxon>
        <taxon>Pseudomonadota</taxon>
        <taxon>Alphaproteobacteria</taxon>
        <taxon>Caulobacterales</taxon>
        <taxon>Caulobacteraceae</taxon>
        <taxon>Brevundimonas</taxon>
    </lineage>
</organism>
<feature type="domain" description="Beta-lactamase-related" evidence="1">
    <location>
        <begin position="2"/>
        <end position="171"/>
    </location>
</feature>
<accession>A0A258FSR1</accession>
<sequence length="177" mass="19757">MPREHPPGERWHYNTGETNLIGVLIARATGRPLAEYLKEKVWDPAGMEGPAFWMLDAQGKEAGGCCVSARLRDWGRVGLMALERGAVPGGQIADRRWFERATAQMVDFPESDRGYGAQWWTRAEGAQFEAAGIFGQMIHVDPERRLVVVFLSAWPAATSRERSDERLAFLTTLKAAL</sequence>
<dbReference type="InterPro" id="IPR050789">
    <property type="entry name" value="Diverse_Enzym_Activities"/>
</dbReference>
<dbReference type="InterPro" id="IPR001466">
    <property type="entry name" value="Beta-lactam-related"/>
</dbReference>
<evidence type="ECO:0000313" key="2">
    <source>
        <dbReference type="EMBL" id="OYX35650.1"/>
    </source>
</evidence>
<dbReference type="Gene3D" id="3.40.710.10">
    <property type="entry name" value="DD-peptidase/beta-lactamase superfamily"/>
    <property type="match status" value="1"/>
</dbReference>
<evidence type="ECO:0000313" key="3">
    <source>
        <dbReference type="Proteomes" id="UP000215595"/>
    </source>
</evidence>
<dbReference type="Proteomes" id="UP000215595">
    <property type="component" value="Unassembled WGS sequence"/>
</dbReference>
<proteinExistence type="predicted"/>
<dbReference type="AlphaFoldDB" id="A0A258FSR1"/>
<evidence type="ECO:0000259" key="1">
    <source>
        <dbReference type="Pfam" id="PF00144"/>
    </source>
</evidence>
<dbReference type="EMBL" id="NCEB01000003">
    <property type="protein sequence ID" value="OYX35650.1"/>
    <property type="molecule type" value="Genomic_DNA"/>
</dbReference>
<reference evidence="2 3" key="1">
    <citation type="submission" date="2017-03" db="EMBL/GenBank/DDBJ databases">
        <title>Lifting the veil on microbial sulfur biogeochemistry in mining wastewaters.</title>
        <authorList>
            <person name="Kantor R.S."/>
            <person name="Colenbrander Nelson T."/>
            <person name="Marshall S."/>
            <person name="Bennett D."/>
            <person name="Apte S."/>
            <person name="Camacho D."/>
            <person name="Thomas B.C."/>
            <person name="Warren L.A."/>
            <person name="Banfield J.F."/>
        </authorList>
    </citation>
    <scope>NUCLEOTIDE SEQUENCE [LARGE SCALE GENOMIC DNA]</scope>
    <source>
        <strain evidence="2">32-69-9</strain>
    </source>
</reference>